<accession>A0A7J3M2N6</accession>
<evidence type="ECO:0000313" key="1">
    <source>
        <dbReference type="EMBL" id="HGT83292.1"/>
    </source>
</evidence>
<gene>
    <name evidence="1" type="ORF">ENT52_06155</name>
</gene>
<name>A0A7J3M2N6_ARCFL</name>
<proteinExistence type="predicted"/>
<comment type="caution">
    <text evidence="1">The sequence shown here is derived from an EMBL/GenBank/DDBJ whole genome shotgun (WGS) entry which is preliminary data.</text>
</comment>
<organism evidence="1">
    <name type="scientific">Archaeoglobus fulgidus</name>
    <dbReference type="NCBI Taxonomy" id="2234"/>
    <lineage>
        <taxon>Archaea</taxon>
        <taxon>Methanobacteriati</taxon>
        <taxon>Methanobacteriota</taxon>
        <taxon>Archaeoglobi</taxon>
        <taxon>Archaeoglobales</taxon>
        <taxon>Archaeoglobaceae</taxon>
        <taxon>Archaeoglobus</taxon>
    </lineage>
</organism>
<protein>
    <submittedName>
        <fullName evidence="1">Uncharacterized protein</fullName>
    </submittedName>
</protein>
<sequence length="261" mass="30253">MRILESEKSIKGTKVIYEISTKEGNLKIEFYPNERLETLCEINPVERKGYYHPEFVSLEDSYPFLHEIYHLDERFVIEIQTLNDLQSLLDLRIHKIRRRKEEDRIVFSSTGRSGSIINAQHLQNLIEDLFIDYFLVKSGISTSEEIRKIRESGMVDPPKIGCGIFSVAIADVFGFFSRVYERKVLEKPLILYFSGVSSEILEEVEKRLVRVIDERIKGADNLDELDKLVSALFNLSLGYFSLFSFIDGAPLNRDFFTLHLG</sequence>
<dbReference type="EMBL" id="DSYZ01000115">
    <property type="protein sequence ID" value="HGT83292.1"/>
    <property type="molecule type" value="Genomic_DNA"/>
</dbReference>
<reference evidence="1" key="1">
    <citation type="journal article" date="2020" name="mSystems">
        <title>Genome- and Community-Level Interaction Insights into Carbon Utilization and Element Cycling Functions of Hydrothermarchaeota in Hydrothermal Sediment.</title>
        <authorList>
            <person name="Zhou Z."/>
            <person name="Liu Y."/>
            <person name="Xu W."/>
            <person name="Pan J."/>
            <person name="Luo Z.H."/>
            <person name="Li M."/>
        </authorList>
    </citation>
    <scope>NUCLEOTIDE SEQUENCE [LARGE SCALE GENOMIC DNA]</scope>
    <source>
        <strain evidence="1">SpSt-587</strain>
    </source>
</reference>
<dbReference type="AlphaFoldDB" id="A0A7J3M2N6"/>